<evidence type="ECO:0000256" key="3">
    <source>
        <dbReference type="ARBA" id="ARBA00022630"/>
    </source>
</evidence>
<dbReference type="InterPro" id="IPR038220">
    <property type="entry name" value="PHOX_C_sf"/>
</dbReference>
<gene>
    <name evidence="9" type="ORF">BGZ99_002002</name>
</gene>
<dbReference type="InterPro" id="IPR036249">
    <property type="entry name" value="Thioredoxin-like_sf"/>
</dbReference>
<evidence type="ECO:0000256" key="4">
    <source>
        <dbReference type="ARBA" id="ARBA00022827"/>
    </source>
</evidence>
<dbReference type="Pfam" id="PF01494">
    <property type="entry name" value="FAD_binding_3"/>
    <property type="match status" value="1"/>
</dbReference>
<dbReference type="Proteomes" id="UP000738325">
    <property type="component" value="Unassembled WGS sequence"/>
</dbReference>
<dbReference type="Gene3D" id="3.30.9.10">
    <property type="entry name" value="D-Amino Acid Oxidase, subunit A, domain 2"/>
    <property type="match status" value="1"/>
</dbReference>
<dbReference type="PANTHER" id="PTHR43004">
    <property type="entry name" value="TRK SYSTEM POTASSIUM UPTAKE PROTEIN"/>
    <property type="match status" value="1"/>
</dbReference>
<dbReference type="GO" id="GO:0071949">
    <property type="term" value="F:FAD binding"/>
    <property type="evidence" value="ECO:0007669"/>
    <property type="project" value="InterPro"/>
</dbReference>
<evidence type="ECO:0000313" key="9">
    <source>
        <dbReference type="EMBL" id="KAG0305654.1"/>
    </source>
</evidence>
<dbReference type="PANTHER" id="PTHR43004:SF19">
    <property type="entry name" value="BINDING MONOOXYGENASE, PUTATIVE (JCVI)-RELATED"/>
    <property type="match status" value="1"/>
</dbReference>
<evidence type="ECO:0000259" key="7">
    <source>
        <dbReference type="Pfam" id="PF01494"/>
    </source>
</evidence>
<organism evidence="9 10">
    <name type="scientific">Dissophora globulifera</name>
    <dbReference type="NCBI Taxonomy" id="979702"/>
    <lineage>
        <taxon>Eukaryota</taxon>
        <taxon>Fungi</taxon>
        <taxon>Fungi incertae sedis</taxon>
        <taxon>Mucoromycota</taxon>
        <taxon>Mortierellomycotina</taxon>
        <taxon>Mortierellomycetes</taxon>
        <taxon>Mortierellales</taxon>
        <taxon>Mortierellaceae</taxon>
        <taxon>Dissophora</taxon>
    </lineage>
</organism>
<dbReference type="Gene3D" id="3.40.30.20">
    <property type="match status" value="1"/>
</dbReference>
<feature type="region of interest" description="Disordered" evidence="6">
    <location>
        <begin position="1"/>
        <end position="33"/>
    </location>
</feature>
<evidence type="ECO:0000256" key="2">
    <source>
        <dbReference type="ARBA" id="ARBA00007801"/>
    </source>
</evidence>
<keyword evidence="4" id="KW-0274">FAD</keyword>
<evidence type="ECO:0000256" key="1">
    <source>
        <dbReference type="ARBA" id="ARBA00001974"/>
    </source>
</evidence>
<feature type="domain" description="FAD-binding" evidence="7">
    <location>
        <begin position="38"/>
        <end position="396"/>
    </location>
</feature>
<evidence type="ECO:0000313" key="10">
    <source>
        <dbReference type="Proteomes" id="UP000738325"/>
    </source>
</evidence>
<dbReference type="GO" id="GO:0016709">
    <property type="term" value="F:oxidoreductase activity, acting on paired donors, with incorporation or reduction of molecular oxygen, NAD(P)H as one donor, and incorporation of one atom of oxygen"/>
    <property type="evidence" value="ECO:0007669"/>
    <property type="project" value="UniProtKB-ARBA"/>
</dbReference>
<dbReference type="Gene3D" id="3.50.50.60">
    <property type="entry name" value="FAD/NAD(P)-binding domain"/>
    <property type="match status" value="1"/>
</dbReference>
<comment type="cofactor">
    <cofactor evidence="1">
        <name>FAD</name>
        <dbReference type="ChEBI" id="CHEBI:57692"/>
    </cofactor>
</comment>
<protein>
    <recommendedName>
        <fullName evidence="11">FAD-binding domain-containing protein</fullName>
    </recommendedName>
</protein>
<dbReference type="AlphaFoldDB" id="A0A9P6R178"/>
<proteinExistence type="inferred from homology"/>
<dbReference type="InterPro" id="IPR036188">
    <property type="entry name" value="FAD/NAD-bd_sf"/>
</dbReference>
<dbReference type="SUPFAM" id="SSF52833">
    <property type="entry name" value="Thioredoxin-like"/>
    <property type="match status" value="1"/>
</dbReference>
<feature type="compositionally biased region" description="Low complexity" evidence="6">
    <location>
        <begin position="1"/>
        <end position="31"/>
    </location>
</feature>
<sequence length="667" mass="73993">MTATALASSSGAFAKSASSSSLSSSSSSSSAYPTTSTVPVLITGAGPTGLFQAYLLTKLGIQVRIIDRAMAPSPLSKAVGIQPRSLEMLQMSGLIDQFLERGEPMADFTFFIGPKKVAARHFFPARSSSYYEAGLVLEQANTCAILIEELDKMGVQVDRGWELSDTKVLEENGRTFVETIIRRAHSGENSEKKLIGEVDLLTENVDNEYRTQVVRSEYLVAADGARSTVRHKLNIGFPGRTRSHKTMMWDGTFDCDLDMTRLVLTDGTRRLMVESGDMEPGEDISKTLQDLTVDEFEKIVNECIAPAKLKIKETHWLTIFRINERRAEHFVHKNRIFLTGDSAHIQSPSGGQGMNSGLQDSHNLAWKLALVINKVAPEALLETYQEREAMADRAIDVATKMLDMERDLGFVAMIKLRIFYALSPVIIPLLEAFGFEDRATMLDVRYYENALNKAHPTQVTPATEFQVGARAQDGSLRPLQGDTNETQNLESTRLHEITAGIGRFHILVFASDMLHSGTSITNTTEIQGVGTTTAKALERNIEDYLSIWRSKWPYAFNILDDLQDKDLFKVHVIAGTAVLEDRKDDKNINGNDSSNSVKALANKRMGDGRIYMDDTKVLHKRYGFASSRGAGGIVVIRPDSYIGYRVNGAGEQAWKDVQDYFDSILMK</sequence>
<dbReference type="PRINTS" id="PR00420">
    <property type="entry name" value="RNGMNOXGNASE"/>
</dbReference>
<comment type="similarity">
    <text evidence="2">Belongs to the PheA/TfdB FAD monooxygenase family.</text>
</comment>
<feature type="domain" description="Phenol hydroxylase-like C-terminal dimerisation" evidence="8">
    <location>
        <begin position="444"/>
        <end position="666"/>
    </location>
</feature>
<evidence type="ECO:0000259" key="8">
    <source>
        <dbReference type="Pfam" id="PF07976"/>
    </source>
</evidence>
<dbReference type="InterPro" id="IPR012941">
    <property type="entry name" value="Phe_hydrox_C_dim_dom"/>
</dbReference>
<keyword evidence="5" id="KW-0560">Oxidoreductase</keyword>
<dbReference type="OrthoDB" id="2690153at2759"/>
<keyword evidence="10" id="KW-1185">Reference proteome</keyword>
<name>A0A9P6R178_9FUNG</name>
<evidence type="ECO:0000256" key="6">
    <source>
        <dbReference type="SAM" id="MobiDB-lite"/>
    </source>
</evidence>
<reference evidence="9" key="1">
    <citation type="journal article" date="2020" name="Fungal Divers.">
        <title>Resolving the Mortierellaceae phylogeny through synthesis of multi-gene phylogenetics and phylogenomics.</title>
        <authorList>
            <person name="Vandepol N."/>
            <person name="Liber J."/>
            <person name="Desiro A."/>
            <person name="Na H."/>
            <person name="Kennedy M."/>
            <person name="Barry K."/>
            <person name="Grigoriev I.V."/>
            <person name="Miller A.N."/>
            <person name="O'Donnell K."/>
            <person name="Stajich J.E."/>
            <person name="Bonito G."/>
        </authorList>
    </citation>
    <scope>NUCLEOTIDE SEQUENCE</scope>
    <source>
        <strain evidence="9">REB-010B</strain>
    </source>
</reference>
<accession>A0A9P6R178</accession>
<dbReference type="InterPro" id="IPR002938">
    <property type="entry name" value="FAD-bd"/>
</dbReference>
<keyword evidence="3" id="KW-0285">Flavoprotein</keyword>
<dbReference type="SUPFAM" id="SSF51905">
    <property type="entry name" value="FAD/NAD(P)-binding domain"/>
    <property type="match status" value="1"/>
</dbReference>
<dbReference type="EMBL" id="JAAAIP010001555">
    <property type="protein sequence ID" value="KAG0305654.1"/>
    <property type="molecule type" value="Genomic_DNA"/>
</dbReference>
<comment type="caution">
    <text evidence="9">The sequence shown here is derived from an EMBL/GenBank/DDBJ whole genome shotgun (WGS) entry which is preliminary data.</text>
</comment>
<dbReference type="Pfam" id="PF07976">
    <property type="entry name" value="Phe_hydrox_dim"/>
    <property type="match status" value="1"/>
</dbReference>
<evidence type="ECO:0000256" key="5">
    <source>
        <dbReference type="ARBA" id="ARBA00023002"/>
    </source>
</evidence>
<evidence type="ECO:0008006" key="11">
    <source>
        <dbReference type="Google" id="ProtNLM"/>
    </source>
</evidence>
<dbReference type="InterPro" id="IPR050641">
    <property type="entry name" value="RIFMO-like"/>
</dbReference>